<keyword evidence="3" id="KW-1185">Reference proteome</keyword>
<dbReference type="Pfam" id="PF00534">
    <property type="entry name" value="Glycos_transf_1"/>
    <property type="match status" value="1"/>
</dbReference>
<reference evidence="2 3" key="1">
    <citation type="journal article" date="2014" name="Nature">
        <title>An environmental bacterial taxon with a large and distinct metabolic repertoire.</title>
        <authorList>
            <person name="Wilson M.C."/>
            <person name="Mori T."/>
            <person name="Ruckert C."/>
            <person name="Uria A.R."/>
            <person name="Helf M.J."/>
            <person name="Takada K."/>
            <person name="Gernert C."/>
            <person name="Steffens U.A."/>
            <person name="Heycke N."/>
            <person name="Schmitt S."/>
            <person name="Rinke C."/>
            <person name="Helfrich E.J."/>
            <person name="Brachmann A.O."/>
            <person name="Gurgui C."/>
            <person name="Wakimoto T."/>
            <person name="Kracht M."/>
            <person name="Crusemann M."/>
            <person name="Hentschel U."/>
            <person name="Abe I."/>
            <person name="Matsunaga S."/>
            <person name="Kalinowski J."/>
            <person name="Takeyama H."/>
            <person name="Piel J."/>
        </authorList>
    </citation>
    <scope>NUCLEOTIDE SEQUENCE [LARGE SCALE GENOMIC DNA]</scope>
    <source>
        <strain evidence="3">TSY2</strain>
    </source>
</reference>
<dbReference type="Gene3D" id="3.40.50.2000">
    <property type="entry name" value="Glycogen Phosphorylase B"/>
    <property type="match status" value="1"/>
</dbReference>
<dbReference type="PANTHER" id="PTHR12526:SF631">
    <property type="entry name" value="BLL6306 PROTEIN"/>
    <property type="match status" value="1"/>
</dbReference>
<evidence type="ECO:0000313" key="3">
    <source>
        <dbReference type="Proteomes" id="UP000019140"/>
    </source>
</evidence>
<dbReference type="SUPFAM" id="SSF53756">
    <property type="entry name" value="UDP-Glycosyltransferase/glycogen phosphorylase"/>
    <property type="match status" value="1"/>
</dbReference>
<comment type="caution">
    <text evidence="2">The sequence shown here is derived from an EMBL/GenBank/DDBJ whole genome shotgun (WGS) entry which is preliminary data.</text>
</comment>
<gene>
    <name evidence="2" type="ORF">ETSY2_12405</name>
</gene>
<dbReference type="EMBL" id="AZHX01000494">
    <property type="protein sequence ID" value="ETX07227.1"/>
    <property type="molecule type" value="Genomic_DNA"/>
</dbReference>
<accession>W4MC59</accession>
<dbReference type="InterPro" id="IPR001296">
    <property type="entry name" value="Glyco_trans_1"/>
</dbReference>
<dbReference type="GO" id="GO:0016757">
    <property type="term" value="F:glycosyltransferase activity"/>
    <property type="evidence" value="ECO:0007669"/>
    <property type="project" value="InterPro"/>
</dbReference>
<name>W4MC59_9BACT</name>
<evidence type="ECO:0000313" key="2">
    <source>
        <dbReference type="EMBL" id="ETX07227.1"/>
    </source>
</evidence>
<dbReference type="Proteomes" id="UP000019140">
    <property type="component" value="Unassembled WGS sequence"/>
</dbReference>
<evidence type="ECO:0000259" key="1">
    <source>
        <dbReference type="Pfam" id="PF00534"/>
    </source>
</evidence>
<organism evidence="2 3">
    <name type="scientific">Candidatus Entotheonella gemina</name>
    <dbReference type="NCBI Taxonomy" id="1429439"/>
    <lineage>
        <taxon>Bacteria</taxon>
        <taxon>Pseudomonadati</taxon>
        <taxon>Nitrospinota/Tectimicrobiota group</taxon>
        <taxon>Candidatus Tectimicrobiota</taxon>
        <taxon>Candidatus Entotheonellia</taxon>
        <taxon>Candidatus Entotheonellales</taxon>
        <taxon>Candidatus Entotheonellaceae</taxon>
        <taxon>Candidatus Entotheonella</taxon>
    </lineage>
</organism>
<feature type="domain" description="Glycosyl transferase family 1" evidence="1">
    <location>
        <begin position="2"/>
        <end position="88"/>
    </location>
</feature>
<dbReference type="PANTHER" id="PTHR12526">
    <property type="entry name" value="GLYCOSYLTRANSFERASE"/>
    <property type="match status" value="1"/>
</dbReference>
<dbReference type="HOGENOM" id="CLU_1944780_0_0_7"/>
<protein>
    <recommendedName>
        <fullName evidence="1">Glycosyl transferase family 1 domain-containing protein</fullName>
    </recommendedName>
</protein>
<proteinExistence type="predicted"/>
<dbReference type="AlphaFoldDB" id="W4MC59"/>
<sequence length="129" mass="14166">MYAYIQQSDVLLLPSYHEAFPYVVLEGMALGKPVVVSNVGAMPEMINAAGEQPCGLCVPPRDAGALRSALQQLIDAPETWTAMGRAGRYRVEHLYDIPSVLYQIKALWQTGHVPSFTQDFTQDAQPVTS</sequence>